<dbReference type="RefSeq" id="WP_209809735.1">
    <property type="nucleotide sequence ID" value="NZ_JAGGKT010000003.1"/>
</dbReference>
<gene>
    <name evidence="1" type="ORF">J2Z37_001647</name>
</gene>
<sequence length="160" mass="17992">MSTKRTMRNVQSTHERLARIESSLRDIEAYMNQAKKQMEYLDQVRMDLDEIKKNTKKKKISLFTKKKKQPQEQKINQITDLLENPLVKSMLGKNMLTDGKGMDLGQITGLLQNPLIQSMLIPKGGKGGQKAKKAIGSSSPGFSELMGIFNSPAIQSLLKK</sequence>
<keyword evidence="2" id="KW-1185">Reference proteome</keyword>
<dbReference type="EMBL" id="JAGGKT010000003">
    <property type="protein sequence ID" value="MBP1931646.1"/>
    <property type="molecule type" value="Genomic_DNA"/>
</dbReference>
<name>A0ABS4GMZ1_9BACL</name>
<protein>
    <submittedName>
        <fullName evidence="1">Uncharacterized protein</fullName>
    </submittedName>
</protein>
<evidence type="ECO:0000313" key="2">
    <source>
        <dbReference type="Proteomes" id="UP001519343"/>
    </source>
</evidence>
<proteinExistence type="predicted"/>
<comment type="caution">
    <text evidence="1">The sequence shown here is derived from an EMBL/GenBank/DDBJ whole genome shotgun (WGS) entry which is preliminary data.</text>
</comment>
<dbReference type="Proteomes" id="UP001519343">
    <property type="component" value="Unassembled WGS sequence"/>
</dbReference>
<accession>A0ABS4GMZ1</accession>
<organism evidence="1 2">
    <name type="scientific">Ammoniphilus resinae</name>
    <dbReference type="NCBI Taxonomy" id="861532"/>
    <lineage>
        <taxon>Bacteria</taxon>
        <taxon>Bacillati</taxon>
        <taxon>Bacillota</taxon>
        <taxon>Bacilli</taxon>
        <taxon>Bacillales</taxon>
        <taxon>Paenibacillaceae</taxon>
        <taxon>Aneurinibacillus group</taxon>
        <taxon>Ammoniphilus</taxon>
    </lineage>
</organism>
<evidence type="ECO:0000313" key="1">
    <source>
        <dbReference type="EMBL" id="MBP1931646.1"/>
    </source>
</evidence>
<reference evidence="1 2" key="1">
    <citation type="submission" date="2021-03" db="EMBL/GenBank/DDBJ databases">
        <title>Genomic Encyclopedia of Type Strains, Phase IV (KMG-IV): sequencing the most valuable type-strain genomes for metagenomic binning, comparative biology and taxonomic classification.</title>
        <authorList>
            <person name="Goeker M."/>
        </authorList>
    </citation>
    <scope>NUCLEOTIDE SEQUENCE [LARGE SCALE GENOMIC DNA]</scope>
    <source>
        <strain evidence="1 2">DSM 24738</strain>
    </source>
</reference>